<dbReference type="InterPro" id="IPR029055">
    <property type="entry name" value="Ntn_hydrolases_N"/>
</dbReference>
<comment type="catalytic activity">
    <reaction evidence="2 9">
        <text>glutathione + H2O = L-cysteinylglycine + L-glutamate</text>
        <dbReference type="Rhea" id="RHEA:28807"/>
        <dbReference type="ChEBI" id="CHEBI:15377"/>
        <dbReference type="ChEBI" id="CHEBI:29985"/>
        <dbReference type="ChEBI" id="CHEBI:57925"/>
        <dbReference type="ChEBI" id="CHEBI:61694"/>
        <dbReference type="EC" id="3.4.19.13"/>
    </reaction>
</comment>
<dbReference type="Gene3D" id="3.60.20.40">
    <property type="match status" value="1"/>
</dbReference>
<dbReference type="GO" id="GO:0103068">
    <property type="term" value="F:leukotriene C4 gamma-glutamyl transferase activity"/>
    <property type="evidence" value="ECO:0007669"/>
    <property type="project" value="UniProtKB-EC"/>
</dbReference>
<name>A0ABV8JHR1_9BACL</name>
<gene>
    <name evidence="12" type="primary">ggt</name>
    <name evidence="12" type="ORF">ACFOUO_01565</name>
</gene>
<organism evidence="12 13">
    <name type="scientific">Salinithrix halophila</name>
    <dbReference type="NCBI Taxonomy" id="1485204"/>
    <lineage>
        <taxon>Bacteria</taxon>
        <taxon>Bacillati</taxon>
        <taxon>Bacillota</taxon>
        <taxon>Bacilli</taxon>
        <taxon>Bacillales</taxon>
        <taxon>Thermoactinomycetaceae</taxon>
        <taxon>Salinithrix</taxon>
    </lineage>
</organism>
<protein>
    <recommendedName>
        <fullName evidence="9">Glutathione hydrolase proenzyme</fullName>
        <ecNumber evidence="9">2.3.2.2</ecNumber>
        <ecNumber evidence="9">3.4.19.13</ecNumber>
    </recommendedName>
    <component>
        <recommendedName>
            <fullName evidence="9">Glutathione hydrolase large chain</fullName>
        </recommendedName>
    </component>
    <component>
        <recommendedName>
            <fullName evidence="9">Glutathione hydrolase small chain</fullName>
        </recommendedName>
    </component>
</protein>
<comment type="catalytic activity">
    <reaction evidence="1 9">
        <text>an S-substituted glutathione + H2O = an S-substituted L-cysteinylglycine + L-glutamate</text>
        <dbReference type="Rhea" id="RHEA:59468"/>
        <dbReference type="ChEBI" id="CHEBI:15377"/>
        <dbReference type="ChEBI" id="CHEBI:29985"/>
        <dbReference type="ChEBI" id="CHEBI:90779"/>
        <dbReference type="ChEBI" id="CHEBI:143103"/>
        <dbReference type="EC" id="3.4.19.13"/>
    </reaction>
</comment>
<evidence type="ECO:0000256" key="7">
    <source>
        <dbReference type="ARBA" id="ARBA00023315"/>
    </source>
</evidence>
<evidence type="ECO:0000256" key="1">
    <source>
        <dbReference type="ARBA" id="ARBA00001049"/>
    </source>
</evidence>
<dbReference type="PANTHER" id="PTHR43199">
    <property type="entry name" value="GLUTATHIONE HYDROLASE"/>
    <property type="match status" value="1"/>
</dbReference>
<dbReference type="PRINTS" id="PR01210">
    <property type="entry name" value="GGTRANSPTASE"/>
</dbReference>
<keyword evidence="5 9" id="KW-0378">Hydrolase</keyword>
<comment type="subunit">
    <text evidence="9">This enzyme consists of two polypeptide chains, which are synthesized in precursor form from a single polypeptide.</text>
</comment>
<comment type="PTM">
    <text evidence="9">Cleaved by autocatalysis into a large and a small subunit.</text>
</comment>
<dbReference type="EMBL" id="JBHSAP010000004">
    <property type="protein sequence ID" value="MFC4075494.1"/>
    <property type="molecule type" value="Genomic_DNA"/>
</dbReference>
<keyword evidence="4 9" id="KW-0808">Transferase</keyword>
<evidence type="ECO:0000256" key="11">
    <source>
        <dbReference type="SAM" id="SignalP"/>
    </source>
</evidence>
<feature type="chain" id="PRO_5045534548" description="Glutathione hydrolase proenzyme" evidence="11">
    <location>
        <begin position="32"/>
        <end position="584"/>
    </location>
</feature>
<dbReference type="NCBIfam" id="TIGR00066">
    <property type="entry name" value="g_glut_trans"/>
    <property type="match status" value="1"/>
</dbReference>
<dbReference type="PROSITE" id="PS00462">
    <property type="entry name" value="G_GLU_TRANSPEPTIDASE"/>
    <property type="match status" value="1"/>
</dbReference>
<evidence type="ECO:0000313" key="13">
    <source>
        <dbReference type="Proteomes" id="UP001595843"/>
    </source>
</evidence>
<evidence type="ECO:0000256" key="8">
    <source>
        <dbReference type="ARBA" id="ARBA00047417"/>
    </source>
</evidence>
<dbReference type="PANTHER" id="PTHR43199:SF1">
    <property type="entry name" value="GLUTATHIONE HYDROLASE PROENZYME"/>
    <property type="match status" value="1"/>
</dbReference>
<dbReference type="RefSeq" id="WP_380701461.1">
    <property type="nucleotide sequence ID" value="NZ_JBHSAP010000004.1"/>
</dbReference>
<evidence type="ECO:0000256" key="3">
    <source>
        <dbReference type="ARBA" id="ARBA00009381"/>
    </source>
</evidence>
<keyword evidence="13" id="KW-1185">Reference proteome</keyword>
<evidence type="ECO:0000313" key="12">
    <source>
        <dbReference type="EMBL" id="MFC4075494.1"/>
    </source>
</evidence>
<keyword evidence="6 9" id="KW-0865">Zymogen</keyword>
<reference evidence="13" key="1">
    <citation type="journal article" date="2019" name="Int. J. Syst. Evol. Microbiol.">
        <title>The Global Catalogue of Microorganisms (GCM) 10K type strain sequencing project: providing services to taxonomists for standard genome sequencing and annotation.</title>
        <authorList>
            <consortium name="The Broad Institute Genomics Platform"/>
            <consortium name="The Broad Institute Genome Sequencing Center for Infectious Disease"/>
            <person name="Wu L."/>
            <person name="Ma J."/>
        </authorList>
    </citation>
    <scope>NUCLEOTIDE SEQUENCE [LARGE SCALE GENOMIC DNA]</scope>
    <source>
        <strain evidence="13">IBRC-M 10813</strain>
    </source>
</reference>
<dbReference type="InterPro" id="IPR051792">
    <property type="entry name" value="GGT_bact"/>
</dbReference>
<dbReference type="SUPFAM" id="SSF56235">
    <property type="entry name" value="N-terminal nucleophile aminohydrolases (Ntn hydrolases)"/>
    <property type="match status" value="1"/>
</dbReference>
<evidence type="ECO:0000256" key="9">
    <source>
        <dbReference type="RuleBase" id="RU368036"/>
    </source>
</evidence>
<keyword evidence="11" id="KW-0732">Signal</keyword>
<comment type="catalytic activity">
    <reaction evidence="8 9">
        <text>an N-terminal (5-L-glutamyl)-[peptide] + an alpha-amino acid = 5-L-glutamyl amino acid + an N-terminal L-alpha-aminoacyl-[peptide]</text>
        <dbReference type="Rhea" id="RHEA:23904"/>
        <dbReference type="Rhea" id="RHEA-COMP:9780"/>
        <dbReference type="Rhea" id="RHEA-COMP:9795"/>
        <dbReference type="ChEBI" id="CHEBI:77644"/>
        <dbReference type="ChEBI" id="CHEBI:78597"/>
        <dbReference type="ChEBI" id="CHEBI:78599"/>
        <dbReference type="ChEBI" id="CHEBI:78608"/>
        <dbReference type="EC" id="2.3.2.2"/>
    </reaction>
</comment>
<evidence type="ECO:0000256" key="2">
    <source>
        <dbReference type="ARBA" id="ARBA00001089"/>
    </source>
</evidence>
<evidence type="ECO:0000256" key="6">
    <source>
        <dbReference type="ARBA" id="ARBA00023145"/>
    </source>
</evidence>
<keyword evidence="9" id="KW-0317">Glutathione biosynthesis</keyword>
<dbReference type="EC" id="3.4.19.13" evidence="9"/>
<evidence type="ECO:0000256" key="10">
    <source>
        <dbReference type="SAM" id="MobiDB-lite"/>
    </source>
</evidence>
<dbReference type="InterPro" id="IPR000101">
    <property type="entry name" value="GGT_peptidase"/>
</dbReference>
<evidence type="ECO:0000256" key="4">
    <source>
        <dbReference type="ARBA" id="ARBA00022679"/>
    </source>
</evidence>
<feature type="region of interest" description="Disordered" evidence="10">
    <location>
        <begin position="374"/>
        <end position="402"/>
    </location>
</feature>
<feature type="signal peptide" evidence="11">
    <location>
        <begin position="1"/>
        <end position="31"/>
    </location>
</feature>
<dbReference type="Gene3D" id="1.10.246.130">
    <property type="match status" value="1"/>
</dbReference>
<dbReference type="Pfam" id="PF01019">
    <property type="entry name" value="G_glu_transpept"/>
    <property type="match status" value="1"/>
</dbReference>
<dbReference type="InterPro" id="IPR043137">
    <property type="entry name" value="GGT_ssub_C"/>
</dbReference>
<dbReference type="InterPro" id="IPR055262">
    <property type="entry name" value="GGT_CS"/>
</dbReference>
<comment type="similarity">
    <text evidence="3 9">Belongs to the gamma-glutamyltransferase family.</text>
</comment>
<dbReference type="EC" id="2.3.2.2" evidence="9"/>
<accession>A0ABV8JHR1</accession>
<sequence>MRGWRAPFVWMTAIVLLFAVAVPSVGAGAQAGGPNPDDPRQVDVGKYGMVVSAHPLASKVGADVLKKGGNAVDAAVAIQFALNVAEPMMSGIGGGGFMMVYHGKNKKIDIVDSRERAPAGARPDMFLDENGKPIPFSQRHTHGNAIGVPGTLKGLDKALSRWGTRPMAQLIKPAIRMADQGVPVNWVLADAIEENKEKLAKTAAKDVFLPNGEPLKEGDRLVQKDLAHTFRLIQWHGTKAFYRGKIGKAIAAASREHGGSMKPRDLKKYRVTLDKPLRGSYKGYEVATMPPPSSGGITVLQILTMLDRLEIGKEDIRSPEKYHLWAEASRLAFADRAAYIGDPTFVDVPIKGMTNPDYLNKRSTLVNREQAATKVEPGDPWAYQTGNGQAAPQQKDDRTTGETTHFSVADRWGNLVSYTTTIEQLFGSGVMVPGYGIMLNNQLTDFDAVPGGPNEVQPGKRPMSSMSPTLLFKDGKPVMVVGSPGGPTIIASVAQTILNTVEYDQSLKEAIEEPRIYNSHTSRIRWEPGIPDTVRTNLQSKGHRFESSPRYIGNVNAIWIDRRTGLYHGAGDSTRESTAIGLWR</sequence>
<comment type="pathway">
    <text evidence="9">Sulfur metabolism; glutathione metabolism.</text>
</comment>
<proteinExistence type="inferred from homology"/>
<dbReference type="InterPro" id="IPR043138">
    <property type="entry name" value="GGT_lsub"/>
</dbReference>
<evidence type="ECO:0000256" key="5">
    <source>
        <dbReference type="ARBA" id="ARBA00022801"/>
    </source>
</evidence>
<keyword evidence="7 9" id="KW-0012">Acyltransferase</keyword>
<comment type="caution">
    <text evidence="12">The sequence shown here is derived from an EMBL/GenBank/DDBJ whole genome shotgun (WGS) entry which is preliminary data.</text>
</comment>
<dbReference type="Proteomes" id="UP001595843">
    <property type="component" value="Unassembled WGS sequence"/>
</dbReference>